<comment type="caution">
    <text evidence="2">The sequence shown here is derived from an EMBL/GenBank/DDBJ whole genome shotgun (WGS) entry which is preliminary data.</text>
</comment>
<name>A0A3A4JXZ8_9NOCA</name>
<protein>
    <submittedName>
        <fullName evidence="2">Esterase family protein</fullName>
    </submittedName>
</protein>
<dbReference type="GO" id="GO:0016747">
    <property type="term" value="F:acyltransferase activity, transferring groups other than amino-acyl groups"/>
    <property type="evidence" value="ECO:0007669"/>
    <property type="project" value="TreeGrafter"/>
</dbReference>
<dbReference type="SUPFAM" id="SSF53474">
    <property type="entry name" value="alpha/beta-Hydrolases"/>
    <property type="match status" value="1"/>
</dbReference>
<dbReference type="AlphaFoldDB" id="A0A3A4JXZ8"/>
<sequence length="324" mass="34863">MVATVLFGAAVSALTPTAAQAAPESIIVSVQQQQGRRLTMTVHSAAMDTDIPVDIQRPADDSVPRPVLYLLQGAAGGIDGITWKTATDAFEFLADKNINVVSPIGGPFSYYADWIADDPRWGRQKWRTFLVEELPPLINEYLRTSGLDSIAGFSMSGTSSLALAATTGSRYRSVAAYSGCAQISDPIGQELLDITVGTWGLGKPENMYGPSTDQRWRDNDPYVQAEGLRGKSIYISSGGGLPGKYDVYDGRFSLPGPDGFAAQLTKGAIIEAATNYCSRNMRTRLTALGIPATYDIRADGTHSWGYWDEALRNSWPVLAAPLGI</sequence>
<dbReference type="OrthoDB" id="4510758at2"/>
<dbReference type="PANTHER" id="PTHR48098">
    <property type="entry name" value="ENTEROCHELIN ESTERASE-RELATED"/>
    <property type="match status" value="1"/>
</dbReference>
<dbReference type="Gene3D" id="3.40.50.1820">
    <property type="entry name" value="alpha/beta hydrolase"/>
    <property type="match status" value="1"/>
</dbReference>
<organism evidence="2 3">
    <name type="scientific">Nocardia panacis</name>
    <dbReference type="NCBI Taxonomy" id="2340916"/>
    <lineage>
        <taxon>Bacteria</taxon>
        <taxon>Bacillati</taxon>
        <taxon>Actinomycetota</taxon>
        <taxon>Actinomycetes</taxon>
        <taxon>Mycobacteriales</taxon>
        <taxon>Nocardiaceae</taxon>
        <taxon>Nocardia</taxon>
    </lineage>
</organism>
<feature type="chain" id="PRO_5017471972" evidence="1">
    <location>
        <begin position="22"/>
        <end position="324"/>
    </location>
</feature>
<dbReference type="InterPro" id="IPR050583">
    <property type="entry name" value="Mycobacterial_A85_antigen"/>
</dbReference>
<dbReference type="InterPro" id="IPR000801">
    <property type="entry name" value="Esterase-like"/>
</dbReference>
<evidence type="ECO:0000256" key="1">
    <source>
        <dbReference type="SAM" id="SignalP"/>
    </source>
</evidence>
<evidence type="ECO:0000313" key="3">
    <source>
        <dbReference type="Proteomes" id="UP000266677"/>
    </source>
</evidence>
<keyword evidence="1" id="KW-0732">Signal</keyword>
<dbReference type="InterPro" id="IPR029058">
    <property type="entry name" value="AB_hydrolase_fold"/>
</dbReference>
<proteinExistence type="predicted"/>
<accession>A0A3A4JXZ8</accession>
<dbReference type="PANTHER" id="PTHR48098:SF1">
    <property type="entry name" value="DIACYLGLYCEROL ACYLTRANSFERASE_MYCOLYLTRANSFERASE AG85A"/>
    <property type="match status" value="1"/>
</dbReference>
<dbReference type="Proteomes" id="UP000266677">
    <property type="component" value="Unassembled WGS sequence"/>
</dbReference>
<gene>
    <name evidence="2" type="ORF">D5S18_22785</name>
</gene>
<reference evidence="2 3" key="1">
    <citation type="submission" date="2018-09" db="EMBL/GenBank/DDBJ databases">
        <title>YIM PH21274 draft genome.</title>
        <authorList>
            <person name="Miao C."/>
        </authorList>
    </citation>
    <scope>NUCLEOTIDE SEQUENCE [LARGE SCALE GENOMIC DNA]</scope>
    <source>
        <strain evidence="2 3">YIM PH 21724</strain>
    </source>
</reference>
<keyword evidence="3" id="KW-1185">Reference proteome</keyword>
<dbReference type="Pfam" id="PF00756">
    <property type="entry name" value="Esterase"/>
    <property type="match status" value="1"/>
</dbReference>
<feature type="signal peptide" evidence="1">
    <location>
        <begin position="1"/>
        <end position="21"/>
    </location>
</feature>
<dbReference type="RefSeq" id="WP_120043119.1">
    <property type="nucleotide sequence ID" value="NZ_QZFU01000029.1"/>
</dbReference>
<dbReference type="EMBL" id="QZFU01000029">
    <property type="protein sequence ID" value="RJO72013.1"/>
    <property type="molecule type" value="Genomic_DNA"/>
</dbReference>
<evidence type="ECO:0000313" key="2">
    <source>
        <dbReference type="EMBL" id="RJO72013.1"/>
    </source>
</evidence>